<evidence type="ECO:0000256" key="19">
    <source>
        <dbReference type="PROSITE-ProRule" id="PRU10141"/>
    </source>
</evidence>
<organism evidence="22 23">
    <name type="scientific">Durio zibethinus</name>
    <name type="common">Durian</name>
    <dbReference type="NCBI Taxonomy" id="66656"/>
    <lineage>
        <taxon>Eukaryota</taxon>
        <taxon>Viridiplantae</taxon>
        <taxon>Streptophyta</taxon>
        <taxon>Embryophyta</taxon>
        <taxon>Tracheophyta</taxon>
        <taxon>Spermatophyta</taxon>
        <taxon>Magnoliopsida</taxon>
        <taxon>eudicotyledons</taxon>
        <taxon>Gunneridae</taxon>
        <taxon>Pentapetalae</taxon>
        <taxon>rosids</taxon>
        <taxon>malvids</taxon>
        <taxon>Malvales</taxon>
        <taxon>Malvaceae</taxon>
        <taxon>Helicteroideae</taxon>
        <taxon>Durio</taxon>
    </lineage>
</organism>
<dbReference type="RefSeq" id="XP_022765742.1">
    <property type="nucleotide sequence ID" value="XM_022910007.1"/>
</dbReference>
<evidence type="ECO:0000259" key="21">
    <source>
        <dbReference type="PROSITE" id="PS50011"/>
    </source>
</evidence>
<dbReference type="KEGG" id="dzi:111310505"/>
<reference evidence="23" key="1">
    <citation type="submission" date="2025-08" db="UniProtKB">
        <authorList>
            <consortium name="RefSeq"/>
        </authorList>
    </citation>
    <scope>IDENTIFICATION</scope>
    <source>
        <tissue evidence="23">Fruit stalk</tissue>
    </source>
</reference>
<dbReference type="InterPro" id="IPR051420">
    <property type="entry name" value="Ser_Thr_Kinases_DiverseReg"/>
</dbReference>
<dbReference type="FunFam" id="3.30.200.20:FF:000309">
    <property type="entry name" value="Leucine-rich repeat receptor protein kinase MSP1"/>
    <property type="match status" value="1"/>
</dbReference>
<feature type="transmembrane region" description="Helical" evidence="20">
    <location>
        <begin position="77"/>
        <end position="101"/>
    </location>
</feature>
<dbReference type="PANTHER" id="PTHR48005">
    <property type="entry name" value="LEUCINE RICH REPEAT KINASE 2"/>
    <property type="match status" value="1"/>
</dbReference>
<keyword evidence="15" id="KW-0675">Receptor</keyword>
<keyword evidence="10 19" id="KW-0547">Nucleotide-binding</keyword>
<name>A0A6P6ALK5_DURZI</name>
<evidence type="ECO:0000256" key="17">
    <source>
        <dbReference type="ARBA" id="ARBA00047899"/>
    </source>
</evidence>
<keyword evidence="7 20" id="KW-0812">Transmembrane</keyword>
<accession>A0A6P6ALK5</accession>
<dbReference type="GO" id="GO:0016020">
    <property type="term" value="C:membrane"/>
    <property type="evidence" value="ECO:0007669"/>
    <property type="project" value="UniProtKB-SubCell"/>
</dbReference>
<dbReference type="Gene3D" id="3.30.200.20">
    <property type="entry name" value="Phosphorylase Kinase, domain 1"/>
    <property type="match status" value="1"/>
</dbReference>
<keyword evidence="11" id="KW-0418">Kinase</keyword>
<keyword evidence="6" id="KW-0808">Transferase</keyword>
<evidence type="ECO:0000256" key="3">
    <source>
        <dbReference type="ARBA" id="ARBA00022527"/>
    </source>
</evidence>
<evidence type="ECO:0000256" key="10">
    <source>
        <dbReference type="ARBA" id="ARBA00022741"/>
    </source>
</evidence>
<evidence type="ECO:0000256" key="8">
    <source>
        <dbReference type="ARBA" id="ARBA00022729"/>
    </source>
</evidence>
<keyword evidence="16" id="KW-0325">Glycoprotein</keyword>
<evidence type="ECO:0000256" key="15">
    <source>
        <dbReference type="ARBA" id="ARBA00023170"/>
    </source>
</evidence>
<dbReference type="AlphaFoldDB" id="A0A6P6ALK5"/>
<dbReference type="GO" id="GO:0004674">
    <property type="term" value="F:protein serine/threonine kinase activity"/>
    <property type="evidence" value="ECO:0007669"/>
    <property type="project" value="UniProtKB-KW"/>
</dbReference>
<feature type="binding site" evidence="19">
    <location>
        <position position="171"/>
    </location>
    <ligand>
        <name>ATP</name>
        <dbReference type="ChEBI" id="CHEBI:30616"/>
    </ligand>
</feature>
<dbReference type="Proteomes" id="UP000515121">
    <property type="component" value="Unplaced"/>
</dbReference>
<keyword evidence="22" id="KW-1185">Reference proteome</keyword>
<comment type="subcellular location">
    <subcellularLocation>
        <location evidence="1">Membrane</location>
        <topology evidence="1">Single-pass type I membrane protein</topology>
    </subcellularLocation>
</comment>
<evidence type="ECO:0000256" key="11">
    <source>
        <dbReference type="ARBA" id="ARBA00022777"/>
    </source>
</evidence>
<protein>
    <recommendedName>
        <fullName evidence="2">non-specific serine/threonine protein kinase</fullName>
        <ecNumber evidence="2">2.7.11.1</ecNumber>
    </recommendedName>
</protein>
<keyword evidence="12 19" id="KW-0067">ATP-binding</keyword>
<dbReference type="PROSITE" id="PS50011">
    <property type="entry name" value="PROTEIN_KINASE_DOM"/>
    <property type="match status" value="1"/>
</dbReference>
<evidence type="ECO:0000313" key="23">
    <source>
        <dbReference type="RefSeq" id="XP_022765742.1"/>
    </source>
</evidence>
<dbReference type="InterPro" id="IPR011009">
    <property type="entry name" value="Kinase-like_dom_sf"/>
</dbReference>
<comment type="catalytic activity">
    <reaction evidence="17">
        <text>L-threonyl-[protein] + ATP = O-phospho-L-threonyl-[protein] + ADP + H(+)</text>
        <dbReference type="Rhea" id="RHEA:46608"/>
        <dbReference type="Rhea" id="RHEA-COMP:11060"/>
        <dbReference type="Rhea" id="RHEA-COMP:11605"/>
        <dbReference type="ChEBI" id="CHEBI:15378"/>
        <dbReference type="ChEBI" id="CHEBI:30013"/>
        <dbReference type="ChEBI" id="CHEBI:30616"/>
        <dbReference type="ChEBI" id="CHEBI:61977"/>
        <dbReference type="ChEBI" id="CHEBI:456216"/>
        <dbReference type="EC" id="2.7.11.1"/>
    </reaction>
</comment>
<dbReference type="Pfam" id="PF00069">
    <property type="entry name" value="Pkinase"/>
    <property type="match status" value="1"/>
</dbReference>
<keyword evidence="3" id="KW-0723">Serine/threonine-protein kinase</keyword>
<evidence type="ECO:0000256" key="14">
    <source>
        <dbReference type="ARBA" id="ARBA00023136"/>
    </source>
</evidence>
<dbReference type="PANTHER" id="PTHR48005:SF72">
    <property type="entry name" value="REPEAT RECEPTOR-LIKE PROTEIN KINASE FAMILY PROTEIN, PUTATIVE-RELATED"/>
    <property type="match status" value="1"/>
</dbReference>
<keyword evidence="4" id="KW-0597">Phosphoprotein</keyword>
<evidence type="ECO:0000256" key="1">
    <source>
        <dbReference type="ARBA" id="ARBA00004479"/>
    </source>
</evidence>
<dbReference type="OrthoDB" id="676979at2759"/>
<comment type="catalytic activity">
    <reaction evidence="18">
        <text>L-seryl-[protein] + ATP = O-phospho-L-seryl-[protein] + ADP + H(+)</text>
        <dbReference type="Rhea" id="RHEA:17989"/>
        <dbReference type="Rhea" id="RHEA-COMP:9863"/>
        <dbReference type="Rhea" id="RHEA-COMP:11604"/>
        <dbReference type="ChEBI" id="CHEBI:15378"/>
        <dbReference type="ChEBI" id="CHEBI:29999"/>
        <dbReference type="ChEBI" id="CHEBI:30616"/>
        <dbReference type="ChEBI" id="CHEBI:83421"/>
        <dbReference type="ChEBI" id="CHEBI:456216"/>
        <dbReference type="EC" id="2.7.11.1"/>
    </reaction>
</comment>
<dbReference type="Gene3D" id="3.80.10.10">
    <property type="entry name" value="Ribonuclease Inhibitor"/>
    <property type="match status" value="1"/>
</dbReference>
<dbReference type="Gene3D" id="1.10.510.10">
    <property type="entry name" value="Transferase(Phosphotransferase) domain 1"/>
    <property type="match status" value="1"/>
</dbReference>
<keyword evidence="13 20" id="KW-1133">Transmembrane helix</keyword>
<evidence type="ECO:0000256" key="9">
    <source>
        <dbReference type="ARBA" id="ARBA00022737"/>
    </source>
</evidence>
<proteinExistence type="predicted"/>
<evidence type="ECO:0000256" key="18">
    <source>
        <dbReference type="ARBA" id="ARBA00048679"/>
    </source>
</evidence>
<dbReference type="GO" id="GO:0005524">
    <property type="term" value="F:ATP binding"/>
    <property type="evidence" value="ECO:0007669"/>
    <property type="project" value="UniProtKB-UniRule"/>
</dbReference>
<evidence type="ECO:0000256" key="6">
    <source>
        <dbReference type="ARBA" id="ARBA00022679"/>
    </source>
</evidence>
<keyword evidence="14 20" id="KW-0472">Membrane</keyword>
<evidence type="ECO:0000256" key="2">
    <source>
        <dbReference type="ARBA" id="ARBA00012513"/>
    </source>
</evidence>
<evidence type="ECO:0000256" key="13">
    <source>
        <dbReference type="ARBA" id="ARBA00022989"/>
    </source>
</evidence>
<gene>
    <name evidence="23" type="primary">LOC111310505</name>
</gene>
<evidence type="ECO:0000256" key="4">
    <source>
        <dbReference type="ARBA" id="ARBA00022553"/>
    </source>
</evidence>
<keyword evidence="5" id="KW-0433">Leucine-rich repeat</keyword>
<sequence length="392" mass="43370">MRNGSIPNSFNDLQSLTVVNISYNQLEGPIPNTKAFQEASFDALTNSKGLCGNATRLMPCVVAAASNKVGHRKSTKVIIFIVLPLCGPLLLFIMAGSFFFLCQKNRTRKSESMEAQLGDFFTLWGYNGRILYENIILATEDFSPNNCIGSGGYGAVYKAALPIGQVVAVKKLLQSEDSMLINNLKAFENEVQVLTEIRHRNVVKLYGFCSHPKNSFLVYEFAERGSLRMLLSNKEEAEELNWKKRLNIVKGVANALSSVHSDHSPPIIHRDILSNNVLLDLSYEAHVSDFGITRFLKPDSSNWTSLASTFGYIAQDLLKEVIDQRLSSPVNQVSEDVVSTAKVAFACLNGNPKLRPTMQQIAQALSCRSLPLSNPFSIIKLGELWDYGFCSG</sequence>
<dbReference type="PROSITE" id="PS00107">
    <property type="entry name" value="PROTEIN_KINASE_ATP"/>
    <property type="match status" value="1"/>
</dbReference>
<dbReference type="InterPro" id="IPR000719">
    <property type="entry name" value="Prot_kinase_dom"/>
</dbReference>
<evidence type="ECO:0000256" key="5">
    <source>
        <dbReference type="ARBA" id="ARBA00022614"/>
    </source>
</evidence>
<evidence type="ECO:0000256" key="7">
    <source>
        <dbReference type="ARBA" id="ARBA00022692"/>
    </source>
</evidence>
<evidence type="ECO:0000256" key="20">
    <source>
        <dbReference type="SAM" id="Phobius"/>
    </source>
</evidence>
<dbReference type="InterPro" id="IPR017441">
    <property type="entry name" value="Protein_kinase_ATP_BS"/>
</dbReference>
<dbReference type="EC" id="2.7.11.1" evidence="2"/>
<feature type="domain" description="Protein kinase" evidence="21">
    <location>
        <begin position="142"/>
        <end position="392"/>
    </location>
</feature>
<dbReference type="SUPFAM" id="SSF56112">
    <property type="entry name" value="Protein kinase-like (PK-like)"/>
    <property type="match status" value="1"/>
</dbReference>
<evidence type="ECO:0000313" key="22">
    <source>
        <dbReference type="Proteomes" id="UP000515121"/>
    </source>
</evidence>
<dbReference type="InterPro" id="IPR032675">
    <property type="entry name" value="LRR_dom_sf"/>
</dbReference>
<dbReference type="GeneID" id="111310505"/>
<evidence type="ECO:0000256" key="16">
    <source>
        <dbReference type="ARBA" id="ARBA00023180"/>
    </source>
</evidence>
<evidence type="ECO:0000256" key="12">
    <source>
        <dbReference type="ARBA" id="ARBA00022840"/>
    </source>
</evidence>
<keyword evidence="9" id="KW-0677">Repeat</keyword>
<keyword evidence="8" id="KW-0732">Signal</keyword>